<evidence type="ECO:0000256" key="12">
    <source>
        <dbReference type="RuleBase" id="RU004478"/>
    </source>
</evidence>
<comment type="subcellular location">
    <subcellularLocation>
        <location evidence="1 10">Cytoplasm</location>
    </subcellularLocation>
</comment>
<evidence type="ECO:0000256" key="3">
    <source>
        <dbReference type="ARBA" id="ARBA00011738"/>
    </source>
</evidence>
<evidence type="ECO:0000256" key="1">
    <source>
        <dbReference type="ARBA" id="ARBA00004496"/>
    </source>
</evidence>
<dbReference type="SUPFAM" id="SSF51064">
    <property type="entry name" value="Head domain of nucleotide exchange factor GrpE"/>
    <property type="match status" value="1"/>
</dbReference>
<organism evidence="14 15">
    <name type="scientific">Idiomarina piscisalsi</name>
    <dbReference type="NCBI Taxonomy" id="1096243"/>
    <lineage>
        <taxon>Bacteria</taxon>
        <taxon>Pseudomonadati</taxon>
        <taxon>Pseudomonadota</taxon>
        <taxon>Gammaproteobacteria</taxon>
        <taxon>Alteromonadales</taxon>
        <taxon>Idiomarinaceae</taxon>
        <taxon>Idiomarina</taxon>
    </lineage>
</organism>
<dbReference type="PRINTS" id="PR00773">
    <property type="entry name" value="GRPEPROTEIN"/>
</dbReference>
<evidence type="ECO:0000256" key="9">
    <source>
        <dbReference type="ARBA" id="ARBA00076414"/>
    </source>
</evidence>
<dbReference type="Proteomes" id="UP000288361">
    <property type="component" value="Unassembled WGS sequence"/>
</dbReference>
<dbReference type="Gene3D" id="3.90.20.20">
    <property type="match status" value="1"/>
</dbReference>
<name>A0A432YVH8_9GAMM</name>
<dbReference type="PANTHER" id="PTHR21237">
    <property type="entry name" value="GRPE PROTEIN"/>
    <property type="match status" value="1"/>
</dbReference>
<evidence type="ECO:0000256" key="7">
    <source>
        <dbReference type="ARBA" id="ARBA00053401"/>
    </source>
</evidence>
<dbReference type="GO" id="GO:0000774">
    <property type="term" value="F:adenyl-nucleotide exchange factor activity"/>
    <property type="evidence" value="ECO:0007669"/>
    <property type="project" value="InterPro"/>
</dbReference>
<dbReference type="HAMAP" id="MF_01151">
    <property type="entry name" value="GrpE"/>
    <property type="match status" value="1"/>
</dbReference>
<comment type="function">
    <text evidence="7 10 11">Participates actively in the response to hyperosmotic and heat shock by preventing the aggregation of stress-denatured proteins, in association with DnaK and GrpE. It is the nucleotide exchange factor for DnaK and may function as a thermosensor. Unfolded proteins bind initially to DnaJ; upon interaction with the DnaJ-bound protein, DnaK hydrolyzes its bound ATP, resulting in the formation of a stable complex. GrpE releases ADP from DnaK; ATP binding to DnaK triggers the release of the substrate protein, thus completing the reaction cycle. Several rounds of ATP-dependent interactions between DnaJ, DnaK and GrpE are required for fully efficient folding.</text>
</comment>
<dbReference type="GO" id="GO:0005829">
    <property type="term" value="C:cytosol"/>
    <property type="evidence" value="ECO:0007669"/>
    <property type="project" value="TreeGrafter"/>
</dbReference>
<feature type="region of interest" description="Disordered" evidence="13">
    <location>
        <begin position="1"/>
        <end position="53"/>
    </location>
</feature>
<reference evidence="14 15" key="1">
    <citation type="journal article" date="2011" name="Front. Microbiol.">
        <title>Genomic signatures of strain selection and enhancement in Bacillus atrophaeus var. globigii, a historical biowarfare simulant.</title>
        <authorList>
            <person name="Gibbons H.S."/>
            <person name="Broomall S.M."/>
            <person name="McNew L.A."/>
            <person name="Daligault H."/>
            <person name="Chapman C."/>
            <person name="Bruce D."/>
            <person name="Karavis M."/>
            <person name="Krepps M."/>
            <person name="McGregor P.A."/>
            <person name="Hong C."/>
            <person name="Park K.H."/>
            <person name="Akmal A."/>
            <person name="Feldman A."/>
            <person name="Lin J.S."/>
            <person name="Chang W.E."/>
            <person name="Higgs B.W."/>
            <person name="Demirev P."/>
            <person name="Lindquist J."/>
            <person name="Liem A."/>
            <person name="Fochler E."/>
            <person name="Read T.D."/>
            <person name="Tapia R."/>
            <person name="Johnson S."/>
            <person name="Bishop-Lilly K.A."/>
            <person name="Detter C."/>
            <person name="Han C."/>
            <person name="Sozhamannan S."/>
            <person name="Rosenzweig C.N."/>
            <person name="Skowronski E.W."/>
        </authorList>
    </citation>
    <scope>NUCLEOTIDE SEQUENCE [LARGE SCALE GENOMIC DNA]</scope>
    <source>
        <strain evidence="14 15">TPS4-2</strain>
    </source>
</reference>
<evidence type="ECO:0000256" key="2">
    <source>
        <dbReference type="ARBA" id="ARBA00009054"/>
    </source>
</evidence>
<dbReference type="InterPro" id="IPR000740">
    <property type="entry name" value="GrpE"/>
</dbReference>
<dbReference type="EMBL" id="PIQA01000001">
    <property type="protein sequence ID" value="RUO67312.1"/>
    <property type="molecule type" value="Genomic_DNA"/>
</dbReference>
<sequence length="219" mass="24256">MADKKDQQTEQNVDQTVEQQQAEQQAAQAAEEAMQQDTTAAEAETAGTSADQTDKIAELELALSKAEAQVKDQRESVLRTQAEMENVRRRASQDVEKAHKFALEKFANELLTSVDNLERALQLADQQDESSRNFIEGIELTYKSLTSTLEKFGVKAVGEEGEAFNPDLHQAMSMQESSEHSNNTIMAVMQKGYELNGRLLRPAMVMVARNSDSGVDTKA</sequence>
<dbReference type="GO" id="GO:0006457">
    <property type="term" value="P:protein folding"/>
    <property type="evidence" value="ECO:0007669"/>
    <property type="project" value="InterPro"/>
</dbReference>
<dbReference type="PROSITE" id="PS01071">
    <property type="entry name" value="GRPE"/>
    <property type="match status" value="1"/>
</dbReference>
<comment type="subunit">
    <text evidence="3 10">Homodimer.</text>
</comment>
<dbReference type="AlphaFoldDB" id="A0A432YVH8"/>
<dbReference type="NCBIfam" id="NF010737">
    <property type="entry name" value="PRK14139.1"/>
    <property type="match status" value="1"/>
</dbReference>
<evidence type="ECO:0000256" key="6">
    <source>
        <dbReference type="ARBA" id="ARBA00023186"/>
    </source>
</evidence>
<evidence type="ECO:0000256" key="11">
    <source>
        <dbReference type="RuleBase" id="RU000639"/>
    </source>
</evidence>
<evidence type="ECO:0000313" key="14">
    <source>
        <dbReference type="EMBL" id="RUO67312.1"/>
    </source>
</evidence>
<dbReference type="InterPro" id="IPR013805">
    <property type="entry name" value="GrpE_CC"/>
</dbReference>
<evidence type="ECO:0000256" key="4">
    <source>
        <dbReference type="ARBA" id="ARBA00022490"/>
    </source>
</evidence>
<accession>A0A432YVH8</accession>
<evidence type="ECO:0000256" key="13">
    <source>
        <dbReference type="SAM" id="MobiDB-lite"/>
    </source>
</evidence>
<dbReference type="PANTHER" id="PTHR21237:SF23">
    <property type="entry name" value="GRPE PROTEIN HOMOLOG, MITOCHONDRIAL"/>
    <property type="match status" value="1"/>
</dbReference>
<comment type="caution">
    <text evidence="14">The sequence shown here is derived from an EMBL/GenBank/DDBJ whole genome shotgun (WGS) entry which is preliminary data.</text>
</comment>
<evidence type="ECO:0000256" key="5">
    <source>
        <dbReference type="ARBA" id="ARBA00023016"/>
    </source>
</evidence>
<dbReference type="CDD" id="cd00446">
    <property type="entry name" value="GrpE"/>
    <property type="match status" value="1"/>
</dbReference>
<dbReference type="InterPro" id="IPR009012">
    <property type="entry name" value="GrpE_head"/>
</dbReference>
<keyword evidence="4 10" id="KW-0963">Cytoplasm</keyword>
<dbReference type="NCBIfam" id="NF010738">
    <property type="entry name" value="PRK14140.1"/>
    <property type="match status" value="1"/>
</dbReference>
<evidence type="ECO:0000256" key="8">
    <source>
        <dbReference type="ARBA" id="ARBA00072274"/>
    </source>
</evidence>
<dbReference type="Pfam" id="PF01025">
    <property type="entry name" value="GrpE"/>
    <property type="match status" value="1"/>
</dbReference>
<dbReference type="NCBIfam" id="NF010748">
    <property type="entry name" value="PRK14150.1"/>
    <property type="match status" value="1"/>
</dbReference>
<evidence type="ECO:0000256" key="10">
    <source>
        <dbReference type="HAMAP-Rule" id="MF_01151"/>
    </source>
</evidence>
<comment type="similarity">
    <text evidence="2 10 12">Belongs to the GrpE family.</text>
</comment>
<protein>
    <recommendedName>
        <fullName evidence="8 10">Protein GrpE</fullName>
    </recommendedName>
    <alternativeName>
        <fullName evidence="9 10">HSP-70 cofactor</fullName>
    </alternativeName>
</protein>
<dbReference type="Gene3D" id="2.30.22.10">
    <property type="entry name" value="Head domain of nucleotide exchange factor GrpE"/>
    <property type="match status" value="1"/>
</dbReference>
<dbReference type="GO" id="GO:0042803">
    <property type="term" value="F:protein homodimerization activity"/>
    <property type="evidence" value="ECO:0007669"/>
    <property type="project" value="InterPro"/>
</dbReference>
<keyword evidence="6 10" id="KW-0143">Chaperone</keyword>
<evidence type="ECO:0000313" key="15">
    <source>
        <dbReference type="Proteomes" id="UP000288361"/>
    </source>
</evidence>
<dbReference type="GO" id="GO:0051082">
    <property type="term" value="F:unfolded protein binding"/>
    <property type="evidence" value="ECO:0007669"/>
    <property type="project" value="TreeGrafter"/>
</dbReference>
<proteinExistence type="inferred from homology"/>
<gene>
    <name evidence="10" type="primary">grpE</name>
    <name evidence="14" type="ORF">CWI73_00105</name>
</gene>
<dbReference type="SUPFAM" id="SSF58014">
    <property type="entry name" value="Coiled-coil domain of nucleotide exchange factor GrpE"/>
    <property type="match status" value="1"/>
</dbReference>
<dbReference type="GO" id="GO:0051087">
    <property type="term" value="F:protein-folding chaperone binding"/>
    <property type="evidence" value="ECO:0007669"/>
    <property type="project" value="InterPro"/>
</dbReference>
<dbReference type="FunFam" id="2.30.22.10:FF:000001">
    <property type="entry name" value="Protein GrpE"/>
    <property type="match status" value="1"/>
</dbReference>
<keyword evidence="5 10" id="KW-0346">Stress response</keyword>
<feature type="compositionally biased region" description="Low complexity" evidence="13">
    <location>
        <begin position="15"/>
        <end position="46"/>
    </location>
</feature>
<dbReference type="RefSeq" id="WP_126750996.1">
    <property type="nucleotide sequence ID" value="NZ_JBHUMT010000016.1"/>
</dbReference>